<keyword evidence="2" id="KW-1185">Reference proteome</keyword>
<dbReference type="RefSeq" id="YP_009998169.1">
    <property type="nucleotide sequence ID" value="NC_052984.1"/>
</dbReference>
<dbReference type="Proteomes" id="UP000326305">
    <property type="component" value="Segment"/>
</dbReference>
<keyword evidence="1" id="KW-0255">Endonuclease</keyword>
<dbReference type="EMBL" id="MN317029">
    <property type="protein sequence ID" value="QFG04404.1"/>
    <property type="molecule type" value="Genomic_DNA"/>
</dbReference>
<reference evidence="1 2" key="1">
    <citation type="submission" date="2019-08" db="EMBL/GenBank/DDBJ databases">
        <authorList>
            <person name="Zhang R."/>
        </authorList>
    </citation>
    <scope>NUCLEOTIDE SEQUENCE [LARGE SCALE GENOMIC DNA]</scope>
</reference>
<keyword evidence="1" id="KW-0540">Nuclease</keyword>
<dbReference type="GeneID" id="62680824"/>
<name>A0A5J6T282_9CAUD</name>
<sequence length="218" mass="24396">MPKHTTLQAITTAHGVTVYQLIQTYGHRPETLRRWADTQPQTLIALIAAMKSGAVSVPLLASKGPDQVARLRRKAAQARYYQKNKKKRTREQRQARHQARAQRLAQHLADVARLLAWGVPAKPWTARKVATVAGRLRDAGGLVAASDVRRVLDGQGWRCAYCGHPHGVQVRRIDYGRQPDPENLIGLCTFHAQDRGTDHDHDYRQAQGIAAVTRWDGI</sequence>
<proteinExistence type="predicted"/>
<organism evidence="1 2">
    <name type="scientific">Aeromonas phage vB_AhyS-A18P4</name>
    <dbReference type="NCBI Taxonomy" id="2608321"/>
    <lineage>
        <taxon>Viruses</taxon>
        <taxon>Duplodnaviria</taxon>
        <taxon>Heunggongvirae</taxon>
        <taxon>Uroviricota</taxon>
        <taxon>Caudoviricetes</taxon>
        <taxon>Casjensviridae</taxon>
        <taxon>Sharonstreetvirus</taxon>
        <taxon>Sharonstreetvirus A18P4</taxon>
    </lineage>
</organism>
<dbReference type="KEGG" id="vg:62680824"/>
<evidence type="ECO:0000313" key="2">
    <source>
        <dbReference type="Proteomes" id="UP000326305"/>
    </source>
</evidence>
<evidence type="ECO:0000313" key="1">
    <source>
        <dbReference type="EMBL" id="QFG04404.1"/>
    </source>
</evidence>
<accession>A0A5J6T282</accession>
<keyword evidence="1" id="KW-0378">Hydrolase</keyword>
<protein>
    <submittedName>
        <fullName evidence="1">HNH endonuclease</fullName>
    </submittedName>
</protein>
<dbReference type="GO" id="GO:0004519">
    <property type="term" value="F:endonuclease activity"/>
    <property type="evidence" value="ECO:0007669"/>
    <property type="project" value="UniProtKB-KW"/>
</dbReference>